<dbReference type="InterPro" id="IPR003702">
    <property type="entry name" value="ActCoA_hydro_N"/>
</dbReference>
<reference evidence="5 6" key="1">
    <citation type="submission" date="2017-05" db="EMBL/GenBank/DDBJ databases">
        <title>Genomic insights into alkan degradation activity of Oleiphilus messinensis.</title>
        <authorList>
            <person name="Kozyavkin S.A."/>
            <person name="Slesarev A.I."/>
            <person name="Golyshin P.N."/>
            <person name="Korzhenkov A."/>
            <person name="Golyshina O.N."/>
            <person name="Toshchakov S.V."/>
        </authorList>
    </citation>
    <scope>NUCLEOTIDE SEQUENCE [LARGE SCALE GENOMIC DNA]</scope>
    <source>
        <strain evidence="5 6">ME102</strain>
    </source>
</reference>
<dbReference type="RefSeq" id="WP_087462643.1">
    <property type="nucleotide sequence ID" value="NZ_CP021425.1"/>
</dbReference>
<sequence length="436" mass="48232">MDVQALYQEKLMTIEEAVGYVKNDSNVILGMSVAMPPGLITGLSRRIESGDLDKIYLYYMHGSQTLQNTLLKEALQEVVCPRPMFMSAFDRHAIPQDHQGWMQFVPATFHQVGRLLTEHIDPECFMVTVSPMDQHGYFSLGTNADYGATVIRKAKRIIVEVNHHMPRTFGECSVHISEIDHIVEHDKPLMSASPAMPSDVDLAIARQISEMIKDGDTLQMGVGGVPNAVLGELTQHQDLGLHTELFSPAMVDLIKSGVINGHRKSVMPYKHVFTLAIGDEAMYRFMDNNPAIVGYPAAWVNHPNVIRKNRNMISVNAALEVDLTGQINAEQINGHPFSGTGGQLDFVRGAYASENGRSVIALHSTAKNQSVSKIVPRIQGGVVTDPRMDTHFIVTEFGAVNMKGLSISQRAKALIELAHPKFRDELRFEAQKLGNI</sequence>
<comment type="similarity">
    <text evidence="1">Belongs to the acetyl-CoA hydrolase/transferase family.</text>
</comment>
<dbReference type="InterPro" id="IPR038460">
    <property type="entry name" value="AcetylCoA_hyd_C_sf"/>
</dbReference>
<dbReference type="Proteomes" id="UP000196027">
    <property type="component" value="Chromosome"/>
</dbReference>
<dbReference type="Pfam" id="PF02550">
    <property type="entry name" value="AcetylCoA_hydro"/>
    <property type="match status" value="1"/>
</dbReference>
<evidence type="ECO:0000256" key="1">
    <source>
        <dbReference type="ARBA" id="ARBA00009632"/>
    </source>
</evidence>
<name>A0A1Y0IE96_9GAMM</name>
<dbReference type="GO" id="GO:0008775">
    <property type="term" value="F:acetate CoA-transferase activity"/>
    <property type="evidence" value="ECO:0007669"/>
    <property type="project" value="InterPro"/>
</dbReference>
<evidence type="ECO:0000256" key="2">
    <source>
        <dbReference type="ARBA" id="ARBA00022679"/>
    </source>
</evidence>
<dbReference type="GO" id="GO:0006083">
    <property type="term" value="P:acetate metabolic process"/>
    <property type="evidence" value="ECO:0007669"/>
    <property type="project" value="InterPro"/>
</dbReference>
<dbReference type="Gene3D" id="3.40.1080.20">
    <property type="entry name" value="Acetyl-CoA hydrolase/transferase C-terminal domain"/>
    <property type="match status" value="1"/>
</dbReference>
<dbReference type="InterPro" id="IPR046433">
    <property type="entry name" value="ActCoA_hydro"/>
</dbReference>
<gene>
    <name evidence="5" type="ORF">OLMES_3764</name>
</gene>
<accession>A0A1Y0IE96</accession>
<evidence type="ECO:0000313" key="5">
    <source>
        <dbReference type="EMBL" id="ARU57785.1"/>
    </source>
</evidence>
<dbReference type="Gene3D" id="3.30.750.70">
    <property type="entry name" value="4-hydroxybutyrate coenzyme like domains"/>
    <property type="match status" value="1"/>
</dbReference>
<dbReference type="PANTHER" id="PTHR21432">
    <property type="entry name" value="ACETYL-COA HYDROLASE-RELATED"/>
    <property type="match status" value="1"/>
</dbReference>
<proteinExistence type="inferred from homology"/>
<evidence type="ECO:0000259" key="4">
    <source>
        <dbReference type="Pfam" id="PF13336"/>
    </source>
</evidence>
<dbReference type="OrthoDB" id="9801795at2"/>
<dbReference type="InterPro" id="IPR037171">
    <property type="entry name" value="NagB/RpiA_transferase-like"/>
</dbReference>
<keyword evidence="6" id="KW-1185">Reference proteome</keyword>
<keyword evidence="5" id="KW-0378">Hydrolase</keyword>
<dbReference type="PANTHER" id="PTHR21432:SF20">
    <property type="entry name" value="ACETYL-COA HYDROLASE"/>
    <property type="match status" value="1"/>
</dbReference>
<feature type="domain" description="Acetyl-CoA hydrolase/transferase N-terminal" evidence="3">
    <location>
        <begin position="4"/>
        <end position="188"/>
    </location>
</feature>
<feature type="domain" description="Acetyl-CoA hydrolase/transferase C-terminal" evidence="4">
    <location>
        <begin position="278"/>
        <end position="429"/>
    </location>
</feature>
<dbReference type="InterPro" id="IPR026888">
    <property type="entry name" value="AcetylCoA_hyd_C"/>
</dbReference>
<evidence type="ECO:0000313" key="6">
    <source>
        <dbReference type="Proteomes" id="UP000196027"/>
    </source>
</evidence>
<dbReference type="EMBL" id="CP021425">
    <property type="protein sequence ID" value="ARU57785.1"/>
    <property type="molecule type" value="Genomic_DNA"/>
</dbReference>
<dbReference type="GO" id="GO:0016787">
    <property type="term" value="F:hydrolase activity"/>
    <property type="evidence" value="ECO:0007669"/>
    <property type="project" value="UniProtKB-KW"/>
</dbReference>
<dbReference type="Pfam" id="PF13336">
    <property type="entry name" value="AcetylCoA_hyd_C"/>
    <property type="match status" value="1"/>
</dbReference>
<dbReference type="KEGG" id="ome:OLMES_3764"/>
<protein>
    <submittedName>
        <fullName evidence="5">Acetyl-CoA hydrolase/transferase</fullName>
    </submittedName>
</protein>
<dbReference type="AlphaFoldDB" id="A0A1Y0IE96"/>
<organism evidence="5 6">
    <name type="scientific">Oleiphilus messinensis</name>
    <dbReference type="NCBI Taxonomy" id="141451"/>
    <lineage>
        <taxon>Bacteria</taxon>
        <taxon>Pseudomonadati</taxon>
        <taxon>Pseudomonadota</taxon>
        <taxon>Gammaproteobacteria</taxon>
        <taxon>Oceanospirillales</taxon>
        <taxon>Oleiphilaceae</taxon>
        <taxon>Oleiphilus</taxon>
    </lineage>
</organism>
<keyword evidence="2 5" id="KW-0808">Transferase</keyword>
<evidence type="ECO:0000259" key="3">
    <source>
        <dbReference type="Pfam" id="PF02550"/>
    </source>
</evidence>
<dbReference type="SUPFAM" id="SSF100950">
    <property type="entry name" value="NagB/RpiA/CoA transferase-like"/>
    <property type="match status" value="2"/>
</dbReference>
<dbReference type="Gene3D" id="3.40.1080.10">
    <property type="entry name" value="Glutaconate Coenzyme A-transferase"/>
    <property type="match status" value="1"/>
</dbReference>